<keyword evidence="2" id="KW-1185">Reference proteome</keyword>
<dbReference type="STRING" id="276.THFILI_05780"/>
<evidence type="ECO:0000313" key="1">
    <source>
        <dbReference type="EMBL" id="KGQ22657.2"/>
    </source>
</evidence>
<proteinExistence type="predicted"/>
<dbReference type="RefSeq" id="WP_038061766.1">
    <property type="nucleotide sequence ID" value="NZ_JPSL02000039.1"/>
</dbReference>
<dbReference type="EMBL" id="JPSL02000039">
    <property type="protein sequence ID" value="KGQ22657.2"/>
    <property type="molecule type" value="Genomic_DNA"/>
</dbReference>
<reference evidence="1 2" key="1">
    <citation type="journal article" date="2015" name="Genome Announc.">
        <title>Draft Genome Sequence of the Thermophile Thermus filiformis ATCC 43280, Producer of Carotenoid-(Di)glucoside-Branched Fatty Acid (Di)esters and Source of Hyperthermostable Enzymes of Biotechnological Interest.</title>
        <authorList>
            <person name="Mandelli F."/>
            <person name="Oliveira Ramires B."/>
            <person name="Couger M.B."/>
            <person name="Paixao D.A."/>
            <person name="Camilo C.M."/>
            <person name="Polikarpov I."/>
            <person name="Prade R."/>
            <person name="Riano-Pachon D.M."/>
            <person name="Squina F.M."/>
        </authorList>
    </citation>
    <scope>NUCLEOTIDE SEQUENCE [LARGE SCALE GENOMIC DNA]</scope>
    <source>
        <strain evidence="1 2">ATCC 43280</strain>
    </source>
</reference>
<accession>A0A0A2WV74</accession>
<dbReference type="OrthoDB" id="32994at2"/>
<protein>
    <submittedName>
        <fullName evidence="1">Uncharacterized protein</fullName>
    </submittedName>
</protein>
<dbReference type="Proteomes" id="UP000030364">
    <property type="component" value="Unassembled WGS sequence"/>
</dbReference>
<sequence length="132" mass="14258">MRALSFLAFLLGVGLALWALPRALSPKPLPQGCVPGPLPERAELWSTGAVAIPLCRKATLVLELEGTPAEGKGPHVVVAEGDRLLFQGEVLGRKEVRVRTTGEGVVAVLFTDDLYRPPEDRNLFLRGVRVLP</sequence>
<evidence type="ECO:0000313" key="2">
    <source>
        <dbReference type="Proteomes" id="UP000030364"/>
    </source>
</evidence>
<name>A0A0A2WV74_THEFI</name>
<dbReference type="AlphaFoldDB" id="A0A0A2WV74"/>
<comment type="caution">
    <text evidence="1">The sequence shown here is derived from an EMBL/GenBank/DDBJ whole genome shotgun (WGS) entry which is preliminary data.</text>
</comment>
<organism evidence="1 2">
    <name type="scientific">Thermus filiformis</name>
    <dbReference type="NCBI Taxonomy" id="276"/>
    <lineage>
        <taxon>Bacteria</taxon>
        <taxon>Thermotogati</taxon>
        <taxon>Deinococcota</taxon>
        <taxon>Deinococci</taxon>
        <taxon>Thermales</taxon>
        <taxon>Thermaceae</taxon>
        <taxon>Thermus</taxon>
    </lineage>
</organism>
<gene>
    <name evidence="1" type="ORF">THFILI_05780</name>
</gene>